<name>A0A4R5WX76_9MYCO</name>
<accession>A0A4R5WX76</accession>
<keyword evidence="1" id="KW-0812">Transmembrane</keyword>
<gene>
    <name evidence="2" type="ORF">QXL92_03510</name>
</gene>
<evidence type="ECO:0000313" key="3">
    <source>
        <dbReference type="Proteomes" id="UP001229081"/>
    </source>
</evidence>
<dbReference type="Proteomes" id="UP001229081">
    <property type="component" value="Unassembled WGS sequence"/>
</dbReference>
<comment type="caution">
    <text evidence="2">The sequence shown here is derived from an EMBL/GenBank/DDBJ whole genome shotgun (WGS) entry which is preliminary data.</text>
</comment>
<evidence type="ECO:0000256" key="1">
    <source>
        <dbReference type="SAM" id="Phobius"/>
    </source>
</evidence>
<sequence length="250" mass="26989">MEILPTLLSWGIPALVMLFVGVSLYRLRKPRFTGPALTGVARILSVQSTGTVINDRYVCKISLSVEVPGREPYEATVRQAVHPIQMASVQPGLVVPVQVDSANSSKVRIEPGNAVRRTTVAQPSAADLATAYNEHKQRHGSASGQWASAAQLLASGQRVPGVLRSFAPTGNTLRSLGREATAMPELLDAPQYVVEMELHFPNLAPIVGRSVQSIPDDHVPYLAVGLELPCAVDPSDPAHRFVVDWQRAIH</sequence>
<keyword evidence="1" id="KW-0472">Membrane</keyword>
<protein>
    <recommendedName>
        <fullName evidence="4">DUF3592 domain-containing protein</fullName>
    </recommendedName>
</protein>
<evidence type="ECO:0008006" key="4">
    <source>
        <dbReference type="Google" id="ProtNLM"/>
    </source>
</evidence>
<dbReference type="EMBL" id="JAUFSA010000001">
    <property type="protein sequence ID" value="MDP7733818.1"/>
    <property type="molecule type" value="Genomic_DNA"/>
</dbReference>
<evidence type="ECO:0000313" key="2">
    <source>
        <dbReference type="EMBL" id="MDP7733818.1"/>
    </source>
</evidence>
<dbReference type="AlphaFoldDB" id="A0A4R5WX76"/>
<organism evidence="2 3">
    <name type="scientific">Mycobacterium paragordonae</name>
    <dbReference type="NCBI Taxonomy" id="1389713"/>
    <lineage>
        <taxon>Bacteria</taxon>
        <taxon>Bacillati</taxon>
        <taxon>Actinomycetota</taxon>
        <taxon>Actinomycetes</taxon>
        <taxon>Mycobacteriales</taxon>
        <taxon>Mycobacteriaceae</taxon>
        <taxon>Mycobacterium</taxon>
    </lineage>
</organism>
<proteinExistence type="predicted"/>
<keyword evidence="1" id="KW-1133">Transmembrane helix</keyword>
<feature type="transmembrane region" description="Helical" evidence="1">
    <location>
        <begin position="6"/>
        <end position="25"/>
    </location>
</feature>
<reference evidence="2" key="1">
    <citation type="submission" date="2023-06" db="EMBL/GenBank/DDBJ databases">
        <title>Identification of two novel mycobacterium reveal diversities and complexities of Mycobacterium gordonae clade.</title>
        <authorList>
            <person name="Matsumoto Y."/>
            <person name="Nakamura S."/>
            <person name="Motooka D."/>
            <person name="Fukushima K."/>
        </authorList>
    </citation>
    <scope>NUCLEOTIDE SEQUENCE</scope>
    <source>
        <strain evidence="2">TY812</strain>
    </source>
</reference>
<dbReference type="RefSeq" id="WP_133435438.1">
    <property type="nucleotide sequence ID" value="NZ_JAUFSA010000001.1"/>
</dbReference>